<feature type="domain" description="Maestro/Maestro-like HEAT-repeats" evidence="1">
    <location>
        <begin position="2"/>
        <end position="46"/>
    </location>
</feature>
<dbReference type="Pfam" id="PF23227">
    <property type="entry name" value="HEAT_MROH2B_C"/>
    <property type="match status" value="1"/>
</dbReference>
<name>A0A0N4YGD0_NIPBR</name>
<evidence type="ECO:0000313" key="3">
    <source>
        <dbReference type="Proteomes" id="UP000271162"/>
    </source>
</evidence>
<keyword evidence="3" id="KW-1185">Reference proteome</keyword>
<evidence type="ECO:0000259" key="1">
    <source>
        <dbReference type="Pfam" id="PF23227"/>
    </source>
</evidence>
<organism evidence="4">
    <name type="scientific">Nippostrongylus brasiliensis</name>
    <name type="common">Rat hookworm</name>
    <dbReference type="NCBI Taxonomy" id="27835"/>
    <lineage>
        <taxon>Eukaryota</taxon>
        <taxon>Metazoa</taxon>
        <taxon>Ecdysozoa</taxon>
        <taxon>Nematoda</taxon>
        <taxon>Chromadorea</taxon>
        <taxon>Rhabditida</taxon>
        <taxon>Rhabditina</taxon>
        <taxon>Rhabditomorpha</taxon>
        <taxon>Strongyloidea</taxon>
        <taxon>Heligmosomidae</taxon>
        <taxon>Nippostrongylus</taxon>
    </lineage>
</organism>
<dbReference type="AlphaFoldDB" id="A0A0N4YGD0"/>
<evidence type="ECO:0000313" key="4">
    <source>
        <dbReference type="WBParaSite" id="NBR_0001586201-mRNA-1"/>
    </source>
</evidence>
<evidence type="ECO:0000313" key="2">
    <source>
        <dbReference type="EMBL" id="VDL79457.1"/>
    </source>
</evidence>
<reference evidence="2 3" key="2">
    <citation type="submission" date="2018-11" db="EMBL/GenBank/DDBJ databases">
        <authorList>
            <consortium name="Pathogen Informatics"/>
        </authorList>
    </citation>
    <scope>NUCLEOTIDE SEQUENCE [LARGE SCALE GENOMIC DNA]</scope>
</reference>
<protein>
    <submittedName>
        <fullName evidence="4">HEAT repeat domain-containing protein</fullName>
    </submittedName>
</protein>
<dbReference type="WBParaSite" id="NBR_0001586201-mRNA-1">
    <property type="protein sequence ID" value="NBR_0001586201-mRNA-1"/>
    <property type="gene ID" value="NBR_0001586201"/>
</dbReference>
<dbReference type="InterPro" id="IPR055406">
    <property type="entry name" value="HEAT_Maestro"/>
</dbReference>
<reference evidence="4" key="1">
    <citation type="submission" date="2017-02" db="UniProtKB">
        <authorList>
            <consortium name="WormBaseParasite"/>
        </authorList>
    </citation>
    <scope>IDENTIFICATION</scope>
</reference>
<proteinExistence type="predicted"/>
<dbReference type="EMBL" id="UYSL01021923">
    <property type="protein sequence ID" value="VDL79457.1"/>
    <property type="molecule type" value="Genomic_DNA"/>
</dbReference>
<gene>
    <name evidence="2" type="ORF">NBR_LOCUS15863</name>
</gene>
<dbReference type="Proteomes" id="UP000271162">
    <property type="component" value="Unassembled WGS sequence"/>
</dbReference>
<accession>A0A0N4YGD0</accession>
<sequence>MLGVLTPQLRALISKDLVFSSLVLLLKDPEDVSVRIAAARAVGMLHDFS</sequence>
<dbReference type="STRING" id="27835.A0A0N4YGD0"/>